<organism evidence="1 2">
    <name type="scientific">Microbulbifer taiwanensis</name>
    <dbReference type="NCBI Taxonomy" id="986746"/>
    <lineage>
        <taxon>Bacteria</taxon>
        <taxon>Pseudomonadati</taxon>
        <taxon>Pseudomonadota</taxon>
        <taxon>Gammaproteobacteria</taxon>
        <taxon>Cellvibrionales</taxon>
        <taxon>Microbulbiferaceae</taxon>
        <taxon>Microbulbifer</taxon>
    </lineage>
</organism>
<reference evidence="2" key="1">
    <citation type="journal article" date="2019" name="Int. J. Syst. Evol. Microbiol.">
        <title>The Global Catalogue of Microorganisms (GCM) 10K type strain sequencing project: providing services to taxonomists for standard genome sequencing and annotation.</title>
        <authorList>
            <consortium name="The Broad Institute Genomics Platform"/>
            <consortium name="The Broad Institute Genome Sequencing Center for Infectious Disease"/>
            <person name="Wu L."/>
            <person name="Ma J."/>
        </authorList>
    </citation>
    <scope>NUCLEOTIDE SEQUENCE [LARGE SCALE GENOMIC DNA]</scope>
    <source>
        <strain evidence="2">CGMCC 1.13718</strain>
    </source>
</reference>
<dbReference type="Pfam" id="PF00132">
    <property type="entry name" value="Hexapep"/>
    <property type="match status" value="1"/>
</dbReference>
<dbReference type="InterPro" id="IPR047324">
    <property type="entry name" value="LbH_gamma_CA-like"/>
</dbReference>
<evidence type="ECO:0000313" key="1">
    <source>
        <dbReference type="EMBL" id="MFC6635124.1"/>
    </source>
</evidence>
<accession>A0ABW1YUK3</accession>
<dbReference type="Proteomes" id="UP001596425">
    <property type="component" value="Unassembled WGS sequence"/>
</dbReference>
<sequence length="177" mass="18664">MLYKLGDKQPQLDGEGHYIAPGAQVVGNVRMLSHSSVWFNAVVRGDCDLITIGEYSNVQDSAVLHTDPGIPLTIGTGVTVGHKVMLHGCSIGDYSLIGINAVVLNGAKIGKCCIIGANALVTENAEIPDYSMVLGSPGKVVKTLDESTFELLKASSDHYAANGKRFAEELAPVAEPQ</sequence>
<proteinExistence type="predicted"/>
<dbReference type="SUPFAM" id="SSF51161">
    <property type="entry name" value="Trimeric LpxA-like enzymes"/>
    <property type="match status" value="1"/>
</dbReference>
<name>A0ABW1YUK3_9GAMM</name>
<dbReference type="InterPro" id="IPR011004">
    <property type="entry name" value="Trimer_LpxA-like_sf"/>
</dbReference>
<dbReference type="InterPro" id="IPR050484">
    <property type="entry name" value="Transf_Hexapept/Carb_Anhydrase"/>
</dbReference>
<comment type="caution">
    <text evidence="1">The sequence shown here is derived from an EMBL/GenBank/DDBJ whole genome shotgun (WGS) entry which is preliminary data.</text>
</comment>
<dbReference type="Gene3D" id="2.160.10.10">
    <property type="entry name" value="Hexapeptide repeat proteins"/>
    <property type="match status" value="1"/>
</dbReference>
<dbReference type="RefSeq" id="WP_193193227.1">
    <property type="nucleotide sequence ID" value="NZ_JACZFR010000041.1"/>
</dbReference>
<dbReference type="PANTHER" id="PTHR13061">
    <property type="entry name" value="DYNACTIN SUBUNIT P25"/>
    <property type="match status" value="1"/>
</dbReference>
<evidence type="ECO:0000313" key="2">
    <source>
        <dbReference type="Proteomes" id="UP001596425"/>
    </source>
</evidence>
<dbReference type="EMBL" id="JBHSVR010000001">
    <property type="protein sequence ID" value="MFC6635124.1"/>
    <property type="molecule type" value="Genomic_DNA"/>
</dbReference>
<protein>
    <submittedName>
        <fullName evidence="1">Gamma carbonic anhydrase family protein</fullName>
    </submittedName>
</protein>
<dbReference type="InterPro" id="IPR001451">
    <property type="entry name" value="Hexapep"/>
</dbReference>
<keyword evidence="2" id="KW-1185">Reference proteome</keyword>
<gene>
    <name evidence="1" type="ORF">ACFQBM_17680</name>
</gene>
<dbReference type="PANTHER" id="PTHR13061:SF29">
    <property type="entry name" value="GAMMA CARBONIC ANHYDRASE-LIKE 1, MITOCHONDRIAL-RELATED"/>
    <property type="match status" value="1"/>
</dbReference>
<dbReference type="CDD" id="cd04645">
    <property type="entry name" value="LbH_gamma_CA_like"/>
    <property type="match status" value="1"/>
</dbReference>